<dbReference type="InterPro" id="IPR002994">
    <property type="entry name" value="Surf1/Shy1"/>
</dbReference>
<dbReference type="PANTHER" id="PTHR23427">
    <property type="entry name" value="SURFEIT LOCUS PROTEIN"/>
    <property type="match status" value="1"/>
</dbReference>
<sequence>MIRLLFTRRWIGYLALTIVFALVSSFFGLWQWDRRGQAVAAIDVLESHWDKEPAEFMSVVTTGGFSPAREQWTPVVVNGEYLPGDLILARTRPRGGQVGFEVLVPLRTDSGLIVVVNRGWIPTGEASDFPDVVPGAPIGEVSLVARIKPGEPTLPGRGAPEGQLPSIDLEAMKGVVGYDLETTYFLLLDSETPESAVAPLPVLRPVLDEGPHLSYTLQWFVFALLALTAFFALLRGEARREAGIEPPERTKKSDADEEDALLDRARI</sequence>
<evidence type="ECO:0000256" key="1">
    <source>
        <dbReference type="ARBA" id="ARBA00004370"/>
    </source>
</evidence>
<dbReference type="PANTHER" id="PTHR23427:SF2">
    <property type="entry name" value="SURFEIT LOCUS PROTEIN 1"/>
    <property type="match status" value="1"/>
</dbReference>
<proteinExistence type="predicted"/>
<reference evidence="7" key="1">
    <citation type="submission" date="2020-05" db="EMBL/GenBank/DDBJ databases">
        <authorList>
            <person name="Chiriac C."/>
            <person name="Salcher M."/>
            <person name="Ghai R."/>
            <person name="Kavagutti S V."/>
        </authorList>
    </citation>
    <scope>NUCLEOTIDE SEQUENCE</scope>
</reference>
<keyword evidence="3 6" id="KW-1133">Transmembrane helix</keyword>
<dbReference type="Pfam" id="PF02104">
    <property type="entry name" value="SURF1"/>
    <property type="match status" value="1"/>
</dbReference>
<dbReference type="GO" id="GO:0016020">
    <property type="term" value="C:membrane"/>
    <property type="evidence" value="ECO:0007669"/>
    <property type="project" value="UniProtKB-SubCell"/>
</dbReference>
<dbReference type="CDD" id="cd06662">
    <property type="entry name" value="SURF1"/>
    <property type="match status" value="1"/>
</dbReference>
<organism evidence="7">
    <name type="scientific">freshwater metagenome</name>
    <dbReference type="NCBI Taxonomy" id="449393"/>
    <lineage>
        <taxon>unclassified sequences</taxon>
        <taxon>metagenomes</taxon>
        <taxon>ecological metagenomes</taxon>
    </lineage>
</organism>
<dbReference type="AlphaFoldDB" id="A0A6J6DAA8"/>
<feature type="transmembrane region" description="Helical" evidence="6">
    <location>
        <begin position="12"/>
        <end position="32"/>
    </location>
</feature>
<evidence type="ECO:0000256" key="4">
    <source>
        <dbReference type="ARBA" id="ARBA00023136"/>
    </source>
</evidence>
<feature type="compositionally biased region" description="Basic and acidic residues" evidence="5">
    <location>
        <begin position="244"/>
        <end position="254"/>
    </location>
</feature>
<keyword evidence="2 6" id="KW-0812">Transmembrane</keyword>
<feature type="transmembrane region" description="Helical" evidence="6">
    <location>
        <begin position="215"/>
        <end position="234"/>
    </location>
</feature>
<name>A0A6J6DAA8_9ZZZZ</name>
<comment type="subcellular location">
    <subcellularLocation>
        <location evidence="1">Membrane</location>
    </subcellularLocation>
</comment>
<keyword evidence="4 6" id="KW-0472">Membrane</keyword>
<dbReference type="EMBL" id="CAEZTM010000002">
    <property type="protein sequence ID" value="CAB4560841.1"/>
    <property type="molecule type" value="Genomic_DNA"/>
</dbReference>
<evidence type="ECO:0000313" key="7">
    <source>
        <dbReference type="EMBL" id="CAB4560841.1"/>
    </source>
</evidence>
<dbReference type="InterPro" id="IPR045214">
    <property type="entry name" value="Surf1/Surf4"/>
</dbReference>
<evidence type="ECO:0000256" key="5">
    <source>
        <dbReference type="SAM" id="MobiDB-lite"/>
    </source>
</evidence>
<dbReference type="PROSITE" id="PS50895">
    <property type="entry name" value="SURF1"/>
    <property type="match status" value="1"/>
</dbReference>
<gene>
    <name evidence="7" type="ORF">UFOPK1684_00078</name>
</gene>
<evidence type="ECO:0000256" key="3">
    <source>
        <dbReference type="ARBA" id="ARBA00022989"/>
    </source>
</evidence>
<protein>
    <submittedName>
        <fullName evidence="7">Unannotated protein</fullName>
    </submittedName>
</protein>
<accession>A0A6J6DAA8</accession>
<feature type="region of interest" description="Disordered" evidence="5">
    <location>
        <begin position="244"/>
        <end position="267"/>
    </location>
</feature>
<evidence type="ECO:0000256" key="2">
    <source>
        <dbReference type="ARBA" id="ARBA00022692"/>
    </source>
</evidence>
<evidence type="ECO:0000256" key="6">
    <source>
        <dbReference type="SAM" id="Phobius"/>
    </source>
</evidence>